<evidence type="ECO:0000256" key="6">
    <source>
        <dbReference type="SAM" id="MobiDB-lite"/>
    </source>
</evidence>
<dbReference type="PROSITE" id="PS00211">
    <property type="entry name" value="ABC_TRANSPORTER_1"/>
    <property type="match status" value="1"/>
</dbReference>
<dbReference type="CDD" id="cd03230">
    <property type="entry name" value="ABC_DR_subfamily_A"/>
    <property type="match status" value="1"/>
</dbReference>
<evidence type="ECO:0000256" key="1">
    <source>
        <dbReference type="ARBA" id="ARBA00004202"/>
    </source>
</evidence>
<keyword evidence="4 8" id="KW-0067">ATP-binding</keyword>
<dbReference type="InterPro" id="IPR003439">
    <property type="entry name" value="ABC_transporter-like_ATP-bd"/>
</dbReference>
<reference evidence="8 9" key="1">
    <citation type="submission" date="2023-01" db="EMBL/GenBank/DDBJ databases">
        <title>Draft genome sequence of Nocardiopsis sp. RSe5-2 isolated from halophytes.</title>
        <authorList>
            <person name="Duangmal K."/>
            <person name="Chantavorakit T."/>
        </authorList>
    </citation>
    <scope>NUCLEOTIDE SEQUENCE [LARGE SCALE GENOMIC DNA]</scope>
    <source>
        <strain evidence="8 9">RSe5-2</strain>
    </source>
</reference>
<sequence>MPIPPNRDAAVDVDGLNFAYGRYQAVKDVSLKALRGEVFALLGTNGAGKTTSLELIQGYRRPDAGHIRVLGLDPFRQRRSLRRRTGFMLQEAGFLTEMTVRETIELWDSISGRRDSVDRVMDRVDLAGRADVRLDQLSGGEKRRLDIALAVWGGPELVVLDEPTTGLDPESRRRLWSLVDDLRAAGTTIILTTHYLEEAEALADRLAIMHEGRVAVSGTLREVLEAHPATISARLPSSLADDLPALSGSTTVAAPGGADDSDTRALRVETSALQADLTVLLEWADRRGVPLSGLHAQPATLESLFHTIRTRSERLTAEAMEAADQGAQDTQGAHGTDGDGARSGDGGGDGSEDGGDGRQGAGHGAENDVEGVSAR</sequence>
<evidence type="ECO:0000313" key="9">
    <source>
        <dbReference type="Proteomes" id="UP001527866"/>
    </source>
</evidence>
<comment type="caution">
    <text evidence="8">The sequence shown here is derived from an EMBL/GenBank/DDBJ whole genome shotgun (WGS) entry which is preliminary data.</text>
</comment>
<proteinExistence type="predicted"/>
<dbReference type="InterPro" id="IPR050763">
    <property type="entry name" value="ABC_transporter_ATP-binding"/>
</dbReference>
<dbReference type="EMBL" id="JAQFWQ010000052">
    <property type="protein sequence ID" value="MDA2812541.1"/>
    <property type="molecule type" value="Genomic_DNA"/>
</dbReference>
<dbReference type="InterPro" id="IPR003593">
    <property type="entry name" value="AAA+_ATPase"/>
</dbReference>
<keyword evidence="2" id="KW-0813">Transport</keyword>
<dbReference type="SUPFAM" id="SSF52540">
    <property type="entry name" value="P-loop containing nucleoside triphosphate hydrolases"/>
    <property type="match status" value="1"/>
</dbReference>
<dbReference type="Pfam" id="PF00005">
    <property type="entry name" value="ABC_tran"/>
    <property type="match status" value="1"/>
</dbReference>
<evidence type="ECO:0000256" key="4">
    <source>
        <dbReference type="ARBA" id="ARBA00022840"/>
    </source>
</evidence>
<keyword evidence="9" id="KW-1185">Reference proteome</keyword>
<dbReference type="InterPro" id="IPR027417">
    <property type="entry name" value="P-loop_NTPase"/>
</dbReference>
<feature type="compositionally biased region" description="Low complexity" evidence="6">
    <location>
        <begin position="322"/>
        <end position="334"/>
    </location>
</feature>
<dbReference type="GO" id="GO:0005524">
    <property type="term" value="F:ATP binding"/>
    <property type="evidence" value="ECO:0007669"/>
    <property type="project" value="UniProtKB-KW"/>
</dbReference>
<evidence type="ECO:0000256" key="5">
    <source>
        <dbReference type="ARBA" id="ARBA00023251"/>
    </source>
</evidence>
<dbReference type="RefSeq" id="WP_270687135.1">
    <property type="nucleotide sequence ID" value="NZ_JAQFWQ010000052.1"/>
</dbReference>
<organism evidence="8 9">
    <name type="scientific">Nocardiopsis endophytica</name>
    <dbReference type="NCBI Taxonomy" id="3018445"/>
    <lineage>
        <taxon>Bacteria</taxon>
        <taxon>Bacillati</taxon>
        <taxon>Actinomycetota</taxon>
        <taxon>Actinomycetes</taxon>
        <taxon>Streptosporangiales</taxon>
        <taxon>Nocardiopsidaceae</taxon>
        <taxon>Nocardiopsis</taxon>
    </lineage>
</organism>
<name>A0ABT4U749_9ACTN</name>
<evidence type="ECO:0000313" key="8">
    <source>
        <dbReference type="EMBL" id="MDA2812541.1"/>
    </source>
</evidence>
<comment type="subcellular location">
    <subcellularLocation>
        <location evidence="1">Cell membrane</location>
        <topology evidence="1">Peripheral membrane protein</topology>
    </subcellularLocation>
</comment>
<feature type="domain" description="ABC transporter" evidence="7">
    <location>
        <begin position="11"/>
        <end position="236"/>
    </location>
</feature>
<dbReference type="PANTHER" id="PTHR42711">
    <property type="entry name" value="ABC TRANSPORTER ATP-BINDING PROTEIN"/>
    <property type="match status" value="1"/>
</dbReference>
<keyword evidence="5" id="KW-0046">Antibiotic resistance</keyword>
<evidence type="ECO:0000259" key="7">
    <source>
        <dbReference type="PROSITE" id="PS50893"/>
    </source>
</evidence>
<dbReference type="PROSITE" id="PS50893">
    <property type="entry name" value="ABC_TRANSPORTER_2"/>
    <property type="match status" value="1"/>
</dbReference>
<dbReference type="Gene3D" id="3.40.50.300">
    <property type="entry name" value="P-loop containing nucleotide triphosphate hydrolases"/>
    <property type="match status" value="1"/>
</dbReference>
<dbReference type="SMART" id="SM00382">
    <property type="entry name" value="AAA"/>
    <property type="match status" value="1"/>
</dbReference>
<gene>
    <name evidence="8" type="ORF">O4J56_17995</name>
</gene>
<dbReference type="InterPro" id="IPR017871">
    <property type="entry name" value="ABC_transporter-like_CS"/>
</dbReference>
<keyword evidence="3" id="KW-0547">Nucleotide-binding</keyword>
<dbReference type="Proteomes" id="UP001527866">
    <property type="component" value="Unassembled WGS sequence"/>
</dbReference>
<evidence type="ECO:0000256" key="3">
    <source>
        <dbReference type="ARBA" id="ARBA00022741"/>
    </source>
</evidence>
<dbReference type="PANTHER" id="PTHR42711:SF17">
    <property type="entry name" value="ABC TRANSPORTER ATP-BINDING PROTEIN"/>
    <property type="match status" value="1"/>
</dbReference>
<evidence type="ECO:0000256" key="2">
    <source>
        <dbReference type="ARBA" id="ARBA00022448"/>
    </source>
</evidence>
<feature type="region of interest" description="Disordered" evidence="6">
    <location>
        <begin position="320"/>
        <end position="375"/>
    </location>
</feature>
<protein>
    <submittedName>
        <fullName evidence="8">ABC transporter ATP-binding protein</fullName>
    </submittedName>
</protein>
<accession>A0ABT4U749</accession>